<dbReference type="GO" id="GO:0045892">
    <property type="term" value="P:negative regulation of DNA-templated transcription"/>
    <property type="evidence" value="ECO:0007669"/>
    <property type="project" value="InterPro"/>
</dbReference>
<feature type="binding site" evidence="6">
    <location>
        <begin position="91"/>
        <end position="96"/>
    </location>
    <ligand>
        <name>NAD(+)</name>
        <dbReference type="ChEBI" id="CHEBI:57540"/>
    </ligand>
</feature>
<dbReference type="EMBL" id="CP038804">
    <property type="protein sequence ID" value="UTY33043.1"/>
    <property type="molecule type" value="Genomic_DNA"/>
</dbReference>
<dbReference type="InterPro" id="IPR003781">
    <property type="entry name" value="CoA-bd"/>
</dbReference>
<sequence>MTKQKVSAAPSVRRLPSYLHLIKKADDEGLEYISGTVIAEELELEPIQVRKDLTITGIIGKPKKGYPVKDLIKAIEKFLGWNREKKAFVIGAGSLGTALSGYQEFREHSLNICAAFDSDKRKIGKKIHGLSVFGIDELEEKAKEYKPEIAILTVPSKYAQEAANAIIKARIKAIWNFTNIKITVPDDVVVQKDNLSSGYAMLGVMMNIKK</sequence>
<dbReference type="InterPro" id="IPR009718">
    <property type="entry name" value="Rex_DNA-bd_C_dom"/>
</dbReference>
<dbReference type="InterPro" id="IPR036388">
    <property type="entry name" value="WH-like_DNA-bd_sf"/>
</dbReference>
<dbReference type="Gene3D" id="1.10.10.10">
    <property type="entry name" value="Winged helix-like DNA-binding domain superfamily/Winged helix DNA-binding domain"/>
    <property type="match status" value="1"/>
</dbReference>
<evidence type="ECO:0000256" key="4">
    <source>
        <dbReference type="ARBA" id="ARBA00023125"/>
    </source>
</evidence>
<dbReference type="InterPro" id="IPR022876">
    <property type="entry name" value="Tscrpt_rep_Rex"/>
</dbReference>
<dbReference type="GO" id="GO:0005737">
    <property type="term" value="C:cytoplasm"/>
    <property type="evidence" value="ECO:0007669"/>
    <property type="project" value="UniProtKB-SubCell"/>
</dbReference>
<evidence type="ECO:0000259" key="7">
    <source>
        <dbReference type="SMART" id="SM00881"/>
    </source>
</evidence>
<keyword evidence="2 6" id="KW-0678">Repressor</keyword>
<accession>A0AAE9MTV8</accession>
<proteinExistence type="inferred from homology"/>
<dbReference type="GO" id="GO:0003677">
    <property type="term" value="F:DNA binding"/>
    <property type="evidence" value="ECO:0007669"/>
    <property type="project" value="UniProtKB-UniRule"/>
</dbReference>
<evidence type="ECO:0000256" key="3">
    <source>
        <dbReference type="ARBA" id="ARBA00023015"/>
    </source>
</evidence>
<dbReference type="SUPFAM" id="SSF51735">
    <property type="entry name" value="NAD(P)-binding Rossmann-fold domains"/>
    <property type="match status" value="1"/>
</dbReference>
<dbReference type="GO" id="GO:0003700">
    <property type="term" value="F:DNA-binding transcription factor activity"/>
    <property type="evidence" value="ECO:0007669"/>
    <property type="project" value="UniProtKB-UniRule"/>
</dbReference>
<evidence type="ECO:0000313" key="9">
    <source>
        <dbReference type="Proteomes" id="UP001058682"/>
    </source>
</evidence>
<dbReference type="InterPro" id="IPR036390">
    <property type="entry name" value="WH_DNA-bd_sf"/>
</dbReference>
<comment type="subcellular location">
    <subcellularLocation>
        <location evidence="6">Cytoplasm</location>
    </subcellularLocation>
</comment>
<dbReference type="Pfam" id="PF02629">
    <property type="entry name" value="CoA_binding"/>
    <property type="match status" value="1"/>
</dbReference>
<keyword evidence="5 6" id="KW-0804">Transcription</keyword>
<protein>
    <recommendedName>
        <fullName evidence="6">Redox-sensing transcriptional repressor Rex</fullName>
    </recommendedName>
</protein>
<keyword evidence="6" id="KW-0520">NAD</keyword>
<dbReference type="SUPFAM" id="SSF46785">
    <property type="entry name" value="Winged helix' DNA-binding domain"/>
    <property type="match status" value="1"/>
</dbReference>
<keyword evidence="1 6" id="KW-0963">Cytoplasm</keyword>
<comment type="subunit">
    <text evidence="6">Homodimer.</text>
</comment>
<evidence type="ECO:0000313" key="8">
    <source>
        <dbReference type="EMBL" id="UTY33043.1"/>
    </source>
</evidence>
<dbReference type="Proteomes" id="UP001058682">
    <property type="component" value="Chromosome"/>
</dbReference>
<keyword evidence="4 6" id="KW-0238">DNA-binding</keyword>
<evidence type="ECO:0000256" key="2">
    <source>
        <dbReference type="ARBA" id="ARBA00022491"/>
    </source>
</evidence>
<feature type="domain" description="CoA-binding" evidence="7">
    <location>
        <begin position="80"/>
        <end position="181"/>
    </location>
</feature>
<dbReference type="InterPro" id="IPR036291">
    <property type="entry name" value="NAD(P)-bd_dom_sf"/>
</dbReference>
<dbReference type="NCBIfam" id="NF003995">
    <property type="entry name" value="PRK05472.2-4"/>
    <property type="match status" value="1"/>
</dbReference>
<evidence type="ECO:0000256" key="6">
    <source>
        <dbReference type="HAMAP-Rule" id="MF_01131"/>
    </source>
</evidence>
<dbReference type="GO" id="GO:0051775">
    <property type="term" value="P:response to redox state"/>
    <property type="evidence" value="ECO:0007669"/>
    <property type="project" value="InterPro"/>
</dbReference>
<gene>
    <name evidence="6" type="primary">rex</name>
    <name evidence="8" type="ORF">E4N74_02730</name>
</gene>
<organism evidence="8 9">
    <name type="scientific">Treponema putidum</name>
    <dbReference type="NCBI Taxonomy" id="221027"/>
    <lineage>
        <taxon>Bacteria</taxon>
        <taxon>Pseudomonadati</taxon>
        <taxon>Spirochaetota</taxon>
        <taxon>Spirochaetia</taxon>
        <taxon>Spirochaetales</taxon>
        <taxon>Treponemataceae</taxon>
        <taxon>Treponema</taxon>
    </lineage>
</organism>
<name>A0AAE9MTV8_9SPIR</name>
<dbReference type="NCBIfam" id="NF003996">
    <property type="entry name" value="PRK05472.2-5"/>
    <property type="match status" value="1"/>
</dbReference>
<evidence type="ECO:0000256" key="1">
    <source>
        <dbReference type="ARBA" id="ARBA00022490"/>
    </source>
</evidence>
<dbReference type="PANTHER" id="PTHR35786">
    <property type="entry name" value="REDOX-SENSING TRANSCRIPTIONAL REPRESSOR REX"/>
    <property type="match status" value="1"/>
</dbReference>
<dbReference type="NCBIfam" id="NF003994">
    <property type="entry name" value="PRK05472.2-3"/>
    <property type="match status" value="1"/>
</dbReference>
<feature type="DNA-binding region" description="H-T-H motif" evidence="6">
    <location>
        <begin position="17"/>
        <end position="56"/>
    </location>
</feature>
<keyword evidence="3 6" id="KW-0805">Transcription regulation</keyword>
<evidence type="ECO:0000256" key="5">
    <source>
        <dbReference type="ARBA" id="ARBA00023163"/>
    </source>
</evidence>
<dbReference type="KEGG" id="tpk:JO40_08775"/>
<dbReference type="AlphaFoldDB" id="A0AAE9MTV8"/>
<comment type="similarity">
    <text evidence="6">Belongs to the transcriptional regulatory Rex family.</text>
</comment>
<comment type="function">
    <text evidence="6">Modulates transcription in response to changes in cellular NADH/NAD(+) redox state.</text>
</comment>
<dbReference type="SMART" id="SM00881">
    <property type="entry name" value="CoA_binding"/>
    <property type="match status" value="1"/>
</dbReference>
<dbReference type="PANTHER" id="PTHR35786:SF1">
    <property type="entry name" value="REDOX-SENSING TRANSCRIPTIONAL REPRESSOR REX 1"/>
    <property type="match status" value="1"/>
</dbReference>
<dbReference type="Gene3D" id="3.40.50.720">
    <property type="entry name" value="NAD(P)-binding Rossmann-like Domain"/>
    <property type="match status" value="1"/>
</dbReference>
<dbReference type="RefSeq" id="WP_044978933.1">
    <property type="nucleotide sequence ID" value="NZ_CP009228.1"/>
</dbReference>
<dbReference type="Pfam" id="PF06971">
    <property type="entry name" value="Put_DNA-bind_N"/>
    <property type="match status" value="1"/>
</dbReference>
<dbReference type="HAMAP" id="MF_01131">
    <property type="entry name" value="Rex"/>
    <property type="match status" value="1"/>
</dbReference>
<reference evidence="8" key="1">
    <citation type="submission" date="2019-04" db="EMBL/GenBank/DDBJ databases">
        <title>Whole genome sequencing of oral phylogroup 2 treponemes.</title>
        <authorList>
            <person name="Chan Y."/>
            <person name="Zeng H.H."/>
            <person name="Yu X.L."/>
            <person name="Leung W.K."/>
            <person name="Watt R.M."/>
        </authorList>
    </citation>
    <scope>NUCLEOTIDE SEQUENCE</scope>
    <source>
        <strain evidence="8">OMZ 835</strain>
    </source>
</reference>